<dbReference type="Pfam" id="PF07818">
    <property type="entry name" value="HCNGP"/>
    <property type="match status" value="1"/>
</dbReference>
<proteinExistence type="predicted"/>
<name>A0A0F4ZGM7_9PEZI</name>
<evidence type="ECO:0000313" key="3">
    <source>
        <dbReference type="Proteomes" id="UP000033483"/>
    </source>
</evidence>
<dbReference type="PANTHER" id="PTHR13464:SF0">
    <property type="entry name" value="SAP30-BINDING PROTEIN"/>
    <property type="match status" value="1"/>
</dbReference>
<evidence type="ECO:0008006" key="4">
    <source>
        <dbReference type="Google" id="ProtNLM"/>
    </source>
</evidence>
<feature type="region of interest" description="Disordered" evidence="1">
    <location>
        <begin position="190"/>
        <end position="228"/>
    </location>
</feature>
<gene>
    <name evidence="2" type="ORF">TD95_004767</name>
</gene>
<feature type="region of interest" description="Disordered" evidence="1">
    <location>
        <begin position="1"/>
        <end position="81"/>
    </location>
</feature>
<protein>
    <recommendedName>
        <fullName evidence="4">HCNGP-like protein</fullName>
    </recommendedName>
</protein>
<dbReference type="InterPro" id="IPR012479">
    <property type="entry name" value="SAP30BP"/>
</dbReference>
<evidence type="ECO:0000313" key="2">
    <source>
        <dbReference type="EMBL" id="KKA29759.1"/>
    </source>
</evidence>
<dbReference type="AlphaFoldDB" id="A0A0F4ZGM7"/>
<feature type="compositionally biased region" description="Acidic residues" evidence="1">
    <location>
        <begin position="57"/>
        <end position="74"/>
    </location>
</feature>
<dbReference type="PANTHER" id="PTHR13464">
    <property type="entry name" value="TRANSCRIPTIONAL REGULATOR PROTEIN HCNGP"/>
    <property type="match status" value="1"/>
</dbReference>
<keyword evidence="3" id="KW-1185">Reference proteome</keyword>
<dbReference type="GO" id="GO:0005634">
    <property type="term" value="C:nucleus"/>
    <property type="evidence" value="ECO:0007669"/>
    <property type="project" value="TreeGrafter"/>
</dbReference>
<reference evidence="2 3" key="1">
    <citation type="submission" date="2015-03" db="EMBL/GenBank/DDBJ databases">
        <authorList>
            <person name="Radwan O."/>
            <person name="Al-Naeli F.A."/>
            <person name="Rendon G.A."/>
            <person name="Fields C."/>
        </authorList>
    </citation>
    <scope>NUCLEOTIDE SEQUENCE [LARGE SCALE GENOMIC DNA]</scope>
    <source>
        <strain evidence="2">CR-DP1</strain>
    </source>
</reference>
<dbReference type="EMBL" id="LAEV01000700">
    <property type="protein sequence ID" value="KKA29759.1"/>
    <property type="molecule type" value="Genomic_DNA"/>
</dbReference>
<dbReference type="OrthoDB" id="1714508at2759"/>
<dbReference type="Proteomes" id="UP000033483">
    <property type="component" value="Unassembled WGS sequence"/>
</dbReference>
<evidence type="ECO:0000256" key="1">
    <source>
        <dbReference type="SAM" id="MobiDB-lite"/>
    </source>
</evidence>
<accession>A0A0F4ZGM7</accession>
<organism evidence="2 3">
    <name type="scientific">Thielaviopsis punctulata</name>
    <dbReference type="NCBI Taxonomy" id="72032"/>
    <lineage>
        <taxon>Eukaryota</taxon>
        <taxon>Fungi</taxon>
        <taxon>Dikarya</taxon>
        <taxon>Ascomycota</taxon>
        <taxon>Pezizomycotina</taxon>
        <taxon>Sordariomycetes</taxon>
        <taxon>Hypocreomycetidae</taxon>
        <taxon>Microascales</taxon>
        <taxon>Ceratocystidaceae</taxon>
        <taxon>Thielaviopsis</taxon>
    </lineage>
</organism>
<dbReference type="GO" id="GO:0006355">
    <property type="term" value="P:regulation of DNA-templated transcription"/>
    <property type="evidence" value="ECO:0007669"/>
    <property type="project" value="InterPro"/>
</dbReference>
<comment type="caution">
    <text evidence="2">The sequence shown here is derived from an EMBL/GenBank/DDBJ whole genome shotgun (WGS) entry which is preliminary data.</text>
</comment>
<sequence length="228" mass="25242">MGLVQYDSSSDDDDVEAPAVTVKSSTEEAENAEQISEPVPAPAADYGLMMGPMMPPQDEDFSLPEPEDELQEDSQSEKDVPYEDYRLMLRELTYPTVPKLDFAPSPPGSPDPQAATKVTNMMRMKRNNVHFNLKLEESTAFQNPSITNRLLDFAAVTGDDQYATVLPTALWDPTNFPSSARISKLYELARQKPRAAGKTPTFVPPASLSKTYQAPQGPSGLMKRQKRK</sequence>